<dbReference type="Proteomes" id="UP001324287">
    <property type="component" value="Chromosome"/>
</dbReference>
<evidence type="ECO:0000313" key="2">
    <source>
        <dbReference type="Proteomes" id="UP001324287"/>
    </source>
</evidence>
<name>A0ABZ1AX62_9ACTN</name>
<organism evidence="1 2">
    <name type="scientific">Blastococcus brunescens</name>
    <dbReference type="NCBI Taxonomy" id="1564165"/>
    <lineage>
        <taxon>Bacteria</taxon>
        <taxon>Bacillati</taxon>
        <taxon>Actinomycetota</taxon>
        <taxon>Actinomycetes</taxon>
        <taxon>Geodermatophilales</taxon>
        <taxon>Geodermatophilaceae</taxon>
        <taxon>Blastococcus</taxon>
    </lineage>
</organism>
<reference evidence="1 2" key="1">
    <citation type="submission" date="2023-12" db="EMBL/GenBank/DDBJ databases">
        <title>Blastococcus brunescens sp. nov., an actonobacterium isolated from sandstone collected in sahara desert.</title>
        <authorList>
            <person name="Gtari M."/>
            <person name="Ghodhbane F."/>
        </authorList>
    </citation>
    <scope>NUCLEOTIDE SEQUENCE [LARGE SCALE GENOMIC DNA]</scope>
    <source>
        <strain evidence="1 2">BMG 8361</strain>
    </source>
</reference>
<gene>
    <name evidence="1" type="ORF">U6N30_18830</name>
</gene>
<accession>A0ABZ1AX62</accession>
<sequence length="40" mass="4076">MDLGPLPALATPLAAWLRAAADAPDPAAVAVARTLLQRLP</sequence>
<protein>
    <submittedName>
        <fullName evidence="1">Uncharacterized protein</fullName>
    </submittedName>
</protein>
<evidence type="ECO:0000313" key="1">
    <source>
        <dbReference type="EMBL" id="WRL62101.1"/>
    </source>
</evidence>
<dbReference type="EMBL" id="CP141261">
    <property type="protein sequence ID" value="WRL62101.1"/>
    <property type="molecule type" value="Genomic_DNA"/>
</dbReference>
<keyword evidence="2" id="KW-1185">Reference proteome</keyword>
<proteinExistence type="predicted"/>
<dbReference type="RefSeq" id="WP_324273456.1">
    <property type="nucleotide sequence ID" value="NZ_CP141261.1"/>
</dbReference>